<reference evidence="1 2" key="1">
    <citation type="submission" date="2018-12" db="EMBL/GenBank/DDBJ databases">
        <authorList>
            <consortium name="Pathogen Informatics"/>
        </authorList>
    </citation>
    <scope>NUCLEOTIDE SEQUENCE [LARGE SCALE GENOMIC DNA]</scope>
    <source>
        <strain evidence="1 2">NCTC11466</strain>
    </source>
</reference>
<sequence length="57" mass="6659">MKVKMTADWADKDGYPKEGDVLEVSDVVYDYGEVDYFECKWRGEPIAVYPYECEVIN</sequence>
<dbReference type="EMBL" id="LR134201">
    <property type="protein sequence ID" value="VEC00012.1"/>
    <property type="molecule type" value="Genomic_DNA"/>
</dbReference>
<dbReference type="Proteomes" id="UP000274122">
    <property type="component" value="Chromosome"/>
</dbReference>
<proteinExistence type="predicted"/>
<organism evidence="1 2">
    <name type="scientific">Cedecea lapagei</name>
    <dbReference type="NCBI Taxonomy" id="158823"/>
    <lineage>
        <taxon>Bacteria</taxon>
        <taxon>Pseudomonadati</taxon>
        <taxon>Pseudomonadota</taxon>
        <taxon>Gammaproteobacteria</taxon>
        <taxon>Enterobacterales</taxon>
        <taxon>Enterobacteriaceae</taxon>
        <taxon>Cedecea</taxon>
    </lineage>
</organism>
<dbReference type="AlphaFoldDB" id="A0A447V609"/>
<accession>A0A447V609</accession>
<dbReference type="KEGG" id="clap:NCTC11466_03518"/>
<evidence type="ECO:0000313" key="2">
    <source>
        <dbReference type="Proteomes" id="UP000274122"/>
    </source>
</evidence>
<name>A0A447V609_9ENTR</name>
<gene>
    <name evidence="1" type="ORF">NCTC11466_03518</name>
</gene>
<protein>
    <submittedName>
        <fullName evidence="1">Uncharacterized protein</fullName>
    </submittedName>
</protein>
<evidence type="ECO:0000313" key="1">
    <source>
        <dbReference type="EMBL" id="VEC00012.1"/>
    </source>
</evidence>
<keyword evidence="2" id="KW-1185">Reference proteome</keyword>